<dbReference type="EMBL" id="JAVRRL010000112">
    <property type="protein sequence ID" value="KAK5107649.1"/>
    <property type="molecule type" value="Genomic_DNA"/>
</dbReference>
<dbReference type="InterPro" id="IPR036322">
    <property type="entry name" value="WD40_repeat_dom_sf"/>
</dbReference>
<reference evidence="3" key="1">
    <citation type="submission" date="2023-08" db="EMBL/GenBank/DDBJ databases">
        <title>Black Yeasts Isolated from many extreme environments.</title>
        <authorList>
            <person name="Coleine C."/>
            <person name="Stajich J.E."/>
            <person name="Selbmann L."/>
        </authorList>
    </citation>
    <scope>NUCLEOTIDE SEQUENCE</scope>
    <source>
        <strain evidence="3">CCFEE 5401</strain>
    </source>
</reference>
<dbReference type="PANTHER" id="PTHR44472:SF1">
    <property type="entry name" value="DDB1 AND CUL4 ASSOCIATED FACTOR 4"/>
    <property type="match status" value="1"/>
</dbReference>
<evidence type="ECO:0000313" key="3">
    <source>
        <dbReference type="EMBL" id="KAK5107649.1"/>
    </source>
</evidence>
<organism evidence="3 4">
    <name type="scientific">Meristemomyces frigidus</name>
    <dbReference type="NCBI Taxonomy" id="1508187"/>
    <lineage>
        <taxon>Eukaryota</taxon>
        <taxon>Fungi</taxon>
        <taxon>Dikarya</taxon>
        <taxon>Ascomycota</taxon>
        <taxon>Pezizomycotina</taxon>
        <taxon>Dothideomycetes</taxon>
        <taxon>Dothideomycetidae</taxon>
        <taxon>Mycosphaerellales</taxon>
        <taxon>Teratosphaeriaceae</taxon>
        <taxon>Meristemomyces</taxon>
    </lineage>
</organism>
<evidence type="ECO:0000313" key="4">
    <source>
        <dbReference type="Proteomes" id="UP001310890"/>
    </source>
</evidence>
<dbReference type="AlphaFoldDB" id="A0AAN7T9T7"/>
<keyword evidence="2" id="KW-0677">Repeat</keyword>
<dbReference type="GO" id="GO:0080008">
    <property type="term" value="C:Cul4-RING E3 ubiquitin ligase complex"/>
    <property type="evidence" value="ECO:0007669"/>
    <property type="project" value="TreeGrafter"/>
</dbReference>
<dbReference type="InterPro" id="IPR015943">
    <property type="entry name" value="WD40/YVTN_repeat-like_dom_sf"/>
</dbReference>
<dbReference type="PANTHER" id="PTHR44472">
    <property type="entry name" value="DDB1- AND CUL4-ASSOCIATED FACTOR 4-RELATED"/>
    <property type="match status" value="1"/>
</dbReference>
<evidence type="ECO:0000256" key="1">
    <source>
        <dbReference type="ARBA" id="ARBA00022574"/>
    </source>
</evidence>
<gene>
    <name evidence="3" type="ORF">LTR62_000930</name>
</gene>
<dbReference type="SUPFAM" id="SSF50978">
    <property type="entry name" value="WD40 repeat-like"/>
    <property type="match status" value="1"/>
</dbReference>
<accession>A0AAN7T9T7</accession>
<dbReference type="Gene3D" id="2.130.10.10">
    <property type="entry name" value="YVTN repeat-like/Quinoprotein amine dehydrogenase"/>
    <property type="match status" value="1"/>
</dbReference>
<sequence length="407" mass="45395">MNIGNLPGYYWDGEKKKYFKIQANHVAPIDAKYTNANAKREEQAIKKRKIDEKRKKKKLLQTVRKPRILEDHLIAVTGLDREHGTHDDRASMLSSREAVFVGGLTPTSQQWPATVYDYLPDVYDGLVALGNGGDCCNIYSRVSANTQQATETGHKIAAFNSDLVSIDALLPNRVVAVARTATSRGNIYIGQLDDWGQGSVYFASGSQEDSSVWATTLHPDQSSIVLGSTNGLLHVDLNSQKYLAQQHHDMESRSVAWLDSNVIAYGRKSVRLWDIRSSGSTKRFARDHDIPITGIFTPNDHGVQLLVSDNRRIEMRDTRMGSKGSVWTWQQTHEGPQLQAAVHKELQLFVAVSQYNEPWVYSLRSGKYLGALGTAGIRSGELRRLRWLEGDGAVLQACQANSVLTWS</sequence>
<protein>
    <submittedName>
        <fullName evidence="3">Uncharacterized protein</fullName>
    </submittedName>
</protein>
<name>A0AAN7T9T7_9PEZI</name>
<keyword evidence="1" id="KW-0853">WD repeat</keyword>
<evidence type="ECO:0000256" key="2">
    <source>
        <dbReference type="ARBA" id="ARBA00022737"/>
    </source>
</evidence>
<dbReference type="Proteomes" id="UP001310890">
    <property type="component" value="Unassembled WGS sequence"/>
</dbReference>
<dbReference type="InterPro" id="IPR052254">
    <property type="entry name" value="CUL4-DDB1_E3_ligase_receptor"/>
</dbReference>
<proteinExistence type="predicted"/>
<comment type="caution">
    <text evidence="3">The sequence shown here is derived from an EMBL/GenBank/DDBJ whole genome shotgun (WGS) entry which is preliminary data.</text>
</comment>